<reference evidence="1" key="1">
    <citation type="submission" date="2021-06" db="EMBL/GenBank/DDBJ databases">
        <authorList>
            <person name="Kallberg Y."/>
            <person name="Tangrot J."/>
            <person name="Rosling A."/>
        </authorList>
    </citation>
    <scope>NUCLEOTIDE SEQUENCE</scope>
    <source>
        <strain evidence="1">AZ414A</strain>
    </source>
</reference>
<evidence type="ECO:0000313" key="1">
    <source>
        <dbReference type="EMBL" id="CAG8573733.1"/>
    </source>
</evidence>
<name>A0A9N9FZC3_9GLOM</name>
<evidence type="ECO:0000313" key="2">
    <source>
        <dbReference type="Proteomes" id="UP000789706"/>
    </source>
</evidence>
<dbReference type="OrthoDB" id="19740at2759"/>
<organism evidence="1 2">
    <name type="scientific">Diversispora eburnea</name>
    <dbReference type="NCBI Taxonomy" id="1213867"/>
    <lineage>
        <taxon>Eukaryota</taxon>
        <taxon>Fungi</taxon>
        <taxon>Fungi incertae sedis</taxon>
        <taxon>Mucoromycota</taxon>
        <taxon>Glomeromycotina</taxon>
        <taxon>Glomeromycetes</taxon>
        <taxon>Diversisporales</taxon>
        <taxon>Diversisporaceae</taxon>
        <taxon>Diversispora</taxon>
    </lineage>
</organism>
<accession>A0A9N9FZC3</accession>
<protein>
    <submittedName>
        <fullName evidence="1">883_t:CDS:1</fullName>
    </submittedName>
</protein>
<keyword evidence="2" id="KW-1185">Reference proteome</keyword>
<comment type="caution">
    <text evidence="1">The sequence shown here is derived from an EMBL/GenBank/DDBJ whole genome shotgun (WGS) entry which is preliminary data.</text>
</comment>
<gene>
    <name evidence="1" type="ORF">DEBURN_LOCUS8217</name>
</gene>
<dbReference type="AlphaFoldDB" id="A0A9N9FZC3"/>
<sequence length="74" mass="8499">MHQSQKFPPGVVVRSLNIPLPKPKQVRAVKVTRTLQEFGLELQKAIKALLEIKKRVDKHEYELKIKLKKISSGI</sequence>
<dbReference type="EMBL" id="CAJVPK010001150">
    <property type="protein sequence ID" value="CAG8573733.1"/>
    <property type="molecule type" value="Genomic_DNA"/>
</dbReference>
<proteinExistence type="predicted"/>
<dbReference type="Proteomes" id="UP000789706">
    <property type="component" value="Unassembled WGS sequence"/>
</dbReference>